<comment type="caution">
    <text evidence="2">The sequence shown here is derived from an EMBL/GenBank/DDBJ whole genome shotgun (WGS) entry which is preliminary data.</text>
</comment>
<feature type="compositionally biased region" description="Basic and acidic residues" evidence="1">
    <location>
        <begin position="100"/>
        <end position="111"/>
    </location>
</feature>
<dbReference type="Proteomes" id="UP000054564">
    <property type="component" value="Unassembled WGS sequence"/>
</dbReference>
<reference evidence="3" key="1">
    <citation type="submission" date="2014-03" db="EMBL/GenBank/DDBJ databases">
        <title>The Genome Sequence of Puccinia striiformis f. sp. tritici PST-78.</title>
        <authorList>
            <consortium name="The Broad Institute Genome Sequencing Platform"/>
            <person name="Cuomo C."/>
            <person name="Hulbert S."/>
            <person name="Chen X."/>
            <person name="Walker B."/>
            <person name="Young S.K."/>
            <person name="Zeng Q."/>
            <person name="Gargeya S."/>
            <person name="Fitzgerald M."/>
            <person name="Haas B."/>
            <person name="Abouelleil A."/>
            <person name="Alvarado L."/>
            <person name="Arachchi H.M."/>
            <person name="Berlin A.M."/>
            <person name="Chapman S.B."/>
            <person name="Goldberg J."/>
            <person name="Griggs A."/>
            <person name="Gujja S."/>
            <person name="Hansen M."/>
            <person name="Howarth C."/>
            <person name="Imamovic A."/>
            <person name="Larimer J."/>
            <person name="McCowan C."/>
            <person name="Montmayeur A."/>
            <person name="Murphy C."/>
            <person name="Neiman D."/>
            <person name="Pearson M."/>
            <person name="Priest M."/>
            <person name="Roberts A."/>
            <person name="Saif S."/>
            <person name="Shea T."/>
            <person name="Sisk P."/>
            <person name="Sykes S."/>
            <person name="Wortman J."/>
            <person name="Nusbaum C."/>
            <person name="Birren B."/>
        </authorList>
    </citation>
    <scope>NUCLEOTIDE SEQUENCE [LARGE SCALE GENOMIC DNA]</scope>
    <source>
        <strain evidence="3">race PST-78</strain>
    </source>
</reference>
<dbReference type="AlphaFoldDB" id="A0A0L0VAK3"/>
<keyword evidence="3" id="KW-1185">Reference proteome</keyword>
<name>A0A0L0VAK3_9BASI</name>
<evidence type="ECO:0000313" key="3">
    <source>
        <dbReference type="Proteomes" id="UP000054564"/>
    </source>
</evidence>
<feature type="region of interest" description="Disordered" evidence="1">
    <location>
        <begin position="73"/>
        <end position="114"/>
    </location>
</feature>
<gene>
    <name evidence="2" type="ORF">PSTG_10690</name>
</gene>
<sequence length="321" mass="36140">MKLLVEPVTDKSQTSLTGSTKEIGFSVGAATNEIRFPGKTPAENFSRSEKFTGETTCGELNFCGSEKFTGRPPSGELLRVREPGRPPAENMYNLSGSEGHSGRRSAEKSFRETPCGELLENPEKLFDVTINLSTNLVINDPFDHDSESQTTPKPIKSQYHSSNFKLFFISQVKIRKIIPERKAQTGCILLFIRKIKKDKKNRKDSYSNWNGNDDQLKREEEILGFECWILDGHDLSTIDSKLLDNLNSLEINQICLSYHGVYCYSINVNIIVRASPLVGLVVNGIQNRESVKDISRLLSSSSCLTTRTLHEHAQHKYMSIF</sequence>
<evidence type="ECO:0000313" key="2">
    <source>
        <dbReference type="EMBL" id="KNE95999.1"/>
    </source>
</evidence>
<proteinExistence type="predicted"/>
<dbReference type="STRING" id="1165861.A0A0L0VAK3"/>
<evidence type="ECO:0000256" key="1">
    <source>
        <dbReference type="SAM" id="MobiDB-lite"/>
    </source>
</evidence>
<accession>A0A0L0VAK3</accession>
<dbReference type="EMBL" id="AJIL01000088">
    <property type="protein sequence ID" value="KNE95999.1"/>
    <property type="molecule type" value="Genomic_DNA"/>
</dbReference>
<protein>
    <submittedName>
        <fullName evidence="2">Uncharacterized protein</fullName>
    </submittedName>
</protein>
<organism evidence="2 3">
    <name type="scientific">Puccinia striiformis f. sp. tritici PST-78</name>
    <dbReference type="NCBI Taxonomy" id="1165861"/>
    <lineage>
        <taxon>Eukaryota</taxon>
        <taxon>Fungi</taxon>
        <taxon>Dikarya</taxon>
        <taxon>Basidiomycota</taxon>
        <taxon>Pucciniomycotina</taxon>
        <taxon>Pucciniomycetes</taxon>
        <taxon>Pucciniales</taxon>
        <taxon>Pucciniaceae</taxon>
        <taxon>Puccinia</taxon>
    </lineage>
</organism>